<dbReference type="PROSITE" id="PS00092">
    <property type="entry name" value="N6_MTASE"/>
    <property type="match status" value="1"/>
</dbReference>
<dbReference type="InterPro" id="IPR002052">
    <property type="entry name" value="DNA_methylase_N6_adenine_CS"/>
</dbReference>
<sequence length="190" mass="20915">MRIISGEFGGRSIRSVEGPGYRPATAKVRGAIFSMLEARGIEWERLRVLDLFAGSGSLTIEALSRGARQALFIEKSRKAANCIADNLKELGVDGRRARVLAKDLFTVLPTAPDVPYDLVFIDPPYGKDLLAPALELALRHGWLADDGYVLAEVEAGLGIDPEAVNPRLETVTDRLYGQTRIIVWKKRNVK</sequence>
<dbReference type="NCBIfam" id="TIGR00095">
    <property type="entry name" value="16S rRNA (guanine(966)-N(2))-methyltransferase RsmD"/>
    <property type="match status" value="1"/>
</dbReference>
<gene>
    <name evidence="3" type="ORF">GGQ74_000271</name>
</gene>
<dbReference type="Proteomes" id="UP000580856">
    <property type="component" value="Unassembled WGS sequence"/>
</dbReference>
<dbReference type="InterPro" id="IPR029063">
    <property type="entry name" value="SAM-dependent_MTases_sf"/>
</dbReference>
<dbReference type="GO" id="GO:0052913">
    <property type="term" value="F:16S rRNA (guanine(966)-N(2))-methyltransferase activity"/>
    <property type="evidence" value="ECO:0007669"/>
    <property type="project" value="UniProtKB-EC"/>
</dbReference>
<dbReference type="InterPro" id="IPR004398">
    <property type="entry name" value="RNA_MeTrfase_RsmD"/>
</dbReference>
<dbReference type="PANTHER" id="PTHR43542:SF1">
    <property type="entry name" value="METHYLTRANSFERASE"/>
    <property type="match status" value="1"/>
</dbReference>
<keyword evidence="2 3" id="KW-0808">Transferase</keyword>
<dbReference type="GO" id="GO:0003676">
    <property type="term" value="F:nucleic acid binding"/>
    <property type="evidence" value="ECO:0007669"/>
    <property type="project" value="InterPro"/>
</dbReference>
<protein>
    <submittedName>
        <fullName evidence="3">16S rRNA (Guanine966-N2)-methyltransferase</fullName>
        <ecNumber evidence="3">2.1.1.171</ecNumber>
    </submittedName>
</protein>
<evidence type="ECO:0000313" key="3">
    <source>
        <dbReference type="EMBL" id="NJB66631.1"/>
    </source>
</evidence>
<keyword evidence="4" id="KW-1185">Reference proteome</keyword>
<accession>A0A846QEB9</accession>
<evidence type="ECO:0000313" key="4">
    <source>
        <dbReference type="Proteomes" id="UP000580856"/>
    </source>
</evidence>
<dbReference type="Pfam" id="PF03602">
    <property type="entry name" value="Cons_hypoth95"/>
    <property type="match status" value="1"/>
</dbReference>
<dbReference type="EMBL" id="JAATJA010000001">
    <property type="protein sequence ID" value="NJB66631.1"/>
    <property type="molecule type" value="Genomic_DNA"/>
</dbReference>
<proteinExistence type="predicted"/>
<evidence type="ECO:0000256" key="2">
    <source>
        <dbReference type="ARBA" id="ARBA00022679"/>
    </source>
</evidence>
<dbReference type="PANTHER" id="PTHR43542">
    <property type="entry name" value="METHYLTRANSFERASE"/>
    <property type="match status" value="1"/>
</dbReference>
<organism evidence="3 4">
    <name type="scientific">Desulfobaculum xiamenense</name>
    <dbReference type="NCBI Taxonomy" id="995050"/>
    <lineage>
        <taxon>Bacteria</taxon>
        <taxon>Pseudomonadati</taxon>
        <taxon>Thermodesulfobacteriota</taxon>
        <taxon>Desulfovibrionia</taxon>
        <taxon>Desulfovibrionales</taxon>
        <taxon>Desulfovibrionaceae</taxon>
        <taxon>Desulfobaculum</taxon>
    </lineage>
</organism>
<dbReference type="RefSeq" id="WP_167939753.1">
    <property type="nucleotide sequence ID" value="NZ_JAATJA010000001.1"/>
</dbReference>
<dbReference type="PIRSF" id="PIRSF004553">
    <property type="entry name" value="CHP00095"/>
    <property type="match status" value="1"/>
</dbReference>
<dbReference type="Gene3D" id="3.40.50.150">
    <property type="entry name" value="Vaccinia Virus protein VP39"/>
    <property type="match status" value="1"/>
</dbReference>
<comment type="caution">
    <text evidence="3">The sequence shown here is derived from an EMBL/GenBank/DDBJ whole genome shotgun (WGS) entry which is preliminary data.</text>
</comment>
<dbReference type="SUPFAM" id="SSF53335">
    <property type="entry name" value="S-adenosyl-L-methionine-dependent methyltransferases"/>
    <property type="match status" value="1"/>
</dbReference>
<dbReference type="EC" id="2.1.1.171" evidence="3"/>
<evidence type="ECO:0000256" key="1">
    <source>
        <dbReference type="ARBA" id="ARBA00022603"/>
    </source>
</evidence>
<name>A0A846QEB9_9BACT</name>
<dbReference type="CDD" id="cd02440">
    <property type="entry name" value="AdoMet_MTases"/>
    <property type="match status" value="1"/>
</dbReference>
<dbReference type="AlphaFoldDB" id="A0A846QEB9"/>
<reference evidence="3 4" key="1">
    <citation type="submission" date="2020-03" db="EMBL/GenBank/DDBJ databases">
        <title>Genomic Encyclopedia of Type Strains, Phase IV (KMG-IV): sequencing the most valuable type-strain genomes for metagenomic binning, comparative biology and taxonomic classification.</title>
        <authorList>
            <person name="Goeker M."/>
        </authorList>
    </citation>
    <scope>NUCLEOTIDE SEQUENCE [LARGE SCALE GENOMIC DNA]</scope>
    <source>
        <strain evidence="3 4">DSM 24233</strain>
    </source>
</reference>
<keyword evidence="1 3" id="KW-0489">Methyltransferase</keyword>